<dbReference type="Pfam" id="PF05272">
    <property type="entry name" value="VapE-like_dom"/>
    <property type="match status" value="1"/>
</dbReference>
<evidence type="ECO:0000313" key="3">
    <source>
        <dbReference type="Proteomes" id="UP000004633"/>
    </source>
</evidence>
<evidence type="ECO:0000313" key="2">
    <source>
        <dbReference type="EMBL" id="EFW29063.1"/>
    </source>
</evidence>
<dbReference type="PANTHER" id="PTHR34985">
    <property type="entry name" value="SLR0554 PROTEIN"/>
    <property type="match status" value="1"/>
</dbReference>
<sequence>MSTEQHSAVPALHYDVRLTVAVGRSRTETKWKNKEMLWSALMARLSETTRTGETVEEYKALPKTEQQRVKDVGGFVGGALKDGRRKSDSVISRQLLTLDADYAYDGLWDAAMIVLDSPAAVLYSTHKHTPAAPRVRLVLPLSRPVSPDEYQAIARRIAADIDIEAFDDTTYEPHRLMYWPSTPADGDYAFEVSDGAPIDADAVLARYDDWQDQTTWPESSRVHKAIKRAAEKQEDPTEKKGIIGVFCRAYNVPAAMEKFLPGVYTQCDTSDRYTYNAGTSAAGAVVYEDGKFLYSHHSTDPCCGRLVNAFDLVRIHKFRDRDEDAPEGTPANRLPSFAAMQELAAADDEVRIQLGEEKLAEARQDFKETDKNWLAKLDVNGKGQYLSSARNVKLILENDPGLVGAVAMDDFAHRITVLRNLPWRKLSRGSVWADGDDSGLRNYLEEVYAIKGKGMIEDALSEVTTRHAFNPLRDYIDGLTWDGIPRIDTVFIDYLGAEDTGLNRTMTRKSLVGAVARILRPGIKFDNVLTLIGKQGQGKSYILSRLARGWYSESLTTVQGKEAMEHIQGFWIIELAELAAIRKADFEATKQFISKQEDAFRAAYGRRTERHPRQCVFFATTNVSDFIRDPSGGRRWWPITVDKERRRMSPFKDLTDDVIDQIWAEAADAFRGGEPLHLSEADEAEAQMLQAAHTDESPLTGPIREYLDLLLPKNWEELDIGERRDFIHGGGLDTPKGTVQRNRVCALEVWVELLKGDPKMLTRSQSIEINDVLRRTEGWSRPPSSIWFKIYGKQKGFIRDESRNFPCLAHSSAPR</sequence>
<feature type="domain" description="Virulence-associated protein E-like" evidence="1">
    <location>
        <begin position="477"/>
        <end position="694"/>
    </location>
</feature>
<comment type="caution">
    <text evidence="2">The sequence shown here is derived from an EMBL/GenBank/DDBJ whole genome shotgun (WGS) entry which is preliminary data.</text>
</comment>
<dbReference type="Proteomes" id="UP000004633">
    <property type="component" value="Unassembled WGS sequence"/>
</dbReference>
<name>E7N422_9FIRM</name>
<evidence type="ECO:0000259" key="1">
    <source>
        <dbReference type="Pfam" id="PF05272"/>
    </source>
</evidence>
<dbReference type="SUPFAM" id="SSF52540">
    <property type="entry name" value="P-loop containing nucleoside triphosphate hydrolases"/>
    <property type="match status" value="1"/>
</dbReference>
<gene>
    <name evidence="2" type="ORF">HMPREF9555_01763</name>
</gene>
<reference evidence="2 3" key="1">
    <citation type="submission" date="2010-08" db="EMBL/GenBank/DDBJ databases">
        <authorList>
            <person name="Weinstock G."/>
            <person name="Sodergren E."/>
            <person name="Clifton S."/>
            <person name="Fulton L."/>
            <person name="Fulton B."/>
            <person name="Courtney L."/>
            <person name="Fronick C."/>
            <person name="Harrison M."/>
            <person name="Strong C."/>
            <person name="Farmer C."/>
            <person name="Delahaunty K."/>
            <person name="Markovic C."/>
            <person name="Hall O."/>
            <person name="Minx P."/>
            <person name="Tomlinson C."/>
            <person name="Mitreva M."/>
            <person name="Hou S."/>
            <person name="Chen J."/>
            <person name="Wollam A."/>
            <person name="Pepin K.H."/>
            <person name="Johnson M."/>
            <person name="Bhonagiri V."/>
            <person name="Zhang X."/>
            <person name="Suruliraj S."/>
            <person name="Warren W."/>
            <person name="Chinwalla A."/>
            <person name="Mardis E.R."/>
            <person name="Wilson R.K."/>
        </authorList>
    </citation>
    <scope>NUCLEOTIDE SEQUENCE [LARGE SCALE GENOMIC DNA]</scope>
    <source>
        <strain evidence="2 3">F0399</strain>
    </source>
</reference>
<keyword evidence="3" id="KW-1185">Reference proteome</keyword>
<dbReference type="RefSeq" id="WP_009350411.1">
    <property type="nucleotide sequence ID" value="NZ_GL638151.1"/>
</dbReference>
<dbReference type="InterPro" id="IPR027417">
    <property type="entry name" value="P-loop_NTPase"/>
</dbReference>
<dbReference type="InterPro" id="IPR007936">
    <property type="entry name" value="VapE-like_dom"/>
</dbReference>
<proteinExistence type="predicted"/>
<organism evidence="2 3">
    <name type="scientific">Selenomonas artemidis F0399</name>
    <dbReference type="NCBI Taxonomy" id="749551"/>
    <lineage>
        <taxon>Bacteria</taxon>
        <taxon>Bacillati</taxon>
        <taxon>Bacillota</taxon>
        <taxon>Negativicutes</taxon>
        <taxon>Selenomonadales</taxon>
        <taxon>Selenomonadaceae</taxon>
        <taxon>Selenomonas</taxon>
    </lineage>
</organism>
<dbReference type="EMBL" id="AECV01000041">
    <property type="protein sequence ID" value="EFW29063.1"/>
    <property type="molecule type" value="Genomic_DNA"/>
</dbReference>
<dbReference type="STRING" id="749551.HMPREF9555_01763"/>
<dbReference type="HOGENOM" id="CLU_018385_1_0_9"/>
<dbReference type="PANTHER" id="PTHR34985:SF1">
    <property type="entry name" value="SLR0554 PROTEIN"/>
    <property type="match status" value="1"/>
</dbReference>
<accession>E7N422</accession>
<protein>
    <submittedName>
        <fullName evidence="2">Virulence-associated protein E</fullName>
    </submittedName>
</protein>
<dbReference type="AlphaFoldDB" id="E7N422"/>